<proteinExistence type="predicted"/>
<dbReference type="Proteomes" id="UP000261380">
    <property type="component" value="Unplaced"/>
</dbReference>
<organism evidence="1 2">
    <name type="scientific">Xiphophorus couchianus</name>
    <name type="common">Monterrey platyfish</name>
    <dbReference type="NCBI Taxonomy" id="32473"/>
    <lineage>
        <taxon>Eukaryota</taxon>
        <taxon>Metazoa</taxon>
        <taxon>Chordata</taxon>
        <taxon>Craniata</taxon>
        <taxon>Vertebrata</taxon>
        <taxon>Euteleostomi</taxon>
        <taxon>Actinopterygii</taxon>
        <taxon>Neopterygii</taxon>
        <taxon>Teleostei</taxon>
        <taxon>Neoteleostei</taxon>
        <taxon>Acanthomorphata</taxon>
        <taxon>Ovalentaria</taxon>
        <taxon>Atherinomorphae</taxon>
        <taxon>Cyprinodontiformes</taxon>
        <taxon>Poeciliidae</taxon>
        <taxon>Poeciliinae</taxon>
        <taxon>Xiphophorus</taxon>
    </lineage>
</organism>
<dbReference type="PANTHER" id="PTHR45913">
    <property type="entry name" value="EPM2A-INTERACTING PROTEIN 1"/>
    <property type="match status" value="1"/>
</dbReference>
<evidence type="ECO:0000313" key="1">
    <source>
        <dbReference type="Ensembl" id="ENSXCOP00000006984.1"/>
    </source>
</evidence>
<dbReference type="AlphaFoldDB" id="A0A3B5LGJ5"/>
<keyword evidence="2" id="KW-1185">Reference proteome</keyword>
<dbReference type="PANTHER" id="PTHR45913:SF22">
    <property type="entry name" value="SCAN BOX DOMAIN-CONTAINING PROTEIN"/>
    <property type="match status" value="1"/>
</dbReference>
<sequence length="525" mass="60169">MPSVRLNTLIMGSYLYQYTHNFHSVYYVYKFFPNEAMKPSQLKEHLTKIHGEKADKAFFQTLKEQQGWRSITSLFTRKMNQSDSGPVASYNISLLIAKCGQPYTVGEKLVLPAIRKVISTVLERDPTQVLKSIPLSNYIVARRINKMGADTEEQLCAILRDSPLTLQDETTIPNNNGQTIFNALYGYLQEKSIPITNILACATDDAPSMVGRYHSFTALLKEQVLKVRTVLCILHHHNLVAKCNSPPLNESLNIAVKAVNKIKAHALNDRLFRLLCQENDEIFERRLLLTNVRWLSRGNCLVLFCSLFEGKQTTFIQTTETSWSFWSRLSHLQAVSVQQSIGRRQLVSEELTDDRLFIYVEHLKTVRADLKMRFWDLLDLEVPVWVVQPFQADVVDCDIVIQEHLVDVQCDVEAQAIFRTFGWGSMWTKYATRYPTLWEKARLLLLVFPTTYLVEQGFSQVLHMQSKYRNRLNLATSGALWLKLSSLQPAIKKLAEKHQVQGSHYRKSLFPLGSSTLISACQTLC</sequence>
<evidence type="ECO:0008006" key="3">
    <source>
        <dbReference type="Google" id="ProtNLM"/>
    </source>
</evidence>
<evidence type="ECO:0000313" key="2">
    <source>
        <dbReference type="Proteomes" id="UP000261380"/>
    </source>
</evidence>
<protein>
    <recommendedName>
        <fullName evidence="3">HAT C-terminal dimerisation domain-containing protein</fullName>
    </recommendedName>
</protein>
<dbReference type="GeneTree" id="ENSGT00940000160807"/>
<accession>A0A3B5LGJ5</accession>
<dbReference type="Ensembl" id="ENSXCOT00000007072.1">
    <property type="protein sequence ID" value="ENSXCOP00000006984.1"/>
    <property type="gene ID" value="ENSXCOG00000005392.1"/>
</dbReference>
<reference evidence="1" key="2">
    <citation type="submission" date="2025-09" db="UniProtKB">
        <authorList>
            <consortium name="Ensembl"/>
        </authorList>
    </citation>
    <scope>IDENTIFICATION</scope>
</reference>
<reference evidence="1" key="1">
    <citation type="submission" date="2025-08" db="UniProtKB">
        <authorList>
            <consortium name="Ensembl"/>
        </authorList>
    </citation>
    <scope>IDENTIFICATION</scope>
</reference>
<name>A0A3B5LGJ5_9TELE</name>